<evidence type="ECO:0000256" key="1">
    <source>
        <dbReference type="ARBA" id="ARBA00022723"/>
    </source>
</evidence>
<dbReference type="InterPro" id="IPR051051">
    <property type="entry name" value="E3_ubiq-ligase_TRIM/RNF"/>
</dbReference>
<name>A0A8B9J7E7_ASTMX</name>
<dbReference type="InterPro" id="IPR006574">
    <property type="entry name" value="PRY"/>
</dbReference>
<protein>
    <recommendedName>
        <fullName evidence="4">B30.2/SPRY domain-containing protein</fullName>
    </recommendedName>
</protein>
<dbReference type="PANTHER" id="PTHR25465">
    <property type="entry name" value="B-BOX DOMAIN CONTAINING"/>
    <property type="match status" value="1"/>
</dbReference>
<dbReference type="InterPro" id="IPR001870">
    <property type="entry name" value="B30.2/SPRY"/>
</dbReference>
<evidence type="ECO:0000256" key="2">
    <source>
        <dbReference type="ARBA" id="ARBA00022771"/>
    </source>
</evidence>
<evidence type="ECO:0000313" key="5">
    <source>
        <dbReference type="Ensembl" id="ENSAMXP00005007294.1"/>
    </source>
</evidence>
<dbReference type="Pfam" id="PF13765">
    <property type="entry name" value="PRY"/>
    <property type="match status" value="1"/>
</dbReference>
<dbReference type="PANTHER" id="PTHR25465:SF5">
    <property type="entry name" value="E3 UBIQUITIN_ISG15 LIGASE TRIM25-RELATED"/>
    <property type="match status" value="1"/>
</dbReference>
<dbReference type="SMART" id="SM00589">
    <property type="entry name" value="PRY"/>
    <property type="match status" value="1"/>
</dbReference>
<proteinExistence type="predicted"/>
<evidence type="ECO:0000313" key="6">
    <source>
        <dbReference type="Proteomes" id="UP000694621"/>
    </source>
</evidence>
<keyword evidence="3" id="KW-0862">Zinc</keyword>
<evidence type="ECO:0000259" key="4">
    <source>
        <dbReference type="PROSITE" id="PS50188"/>
    </source>
</evidence>
<dbReference type="Proteomes" id="UP000694621">
    <property type="component" value="Unplaced"/>
</dbReference>
<dbReference type="Ensembl" id="ENSAMXT00005008236.1">
    <property type="protein sequence ID" value="ENSAMXP00005007294.1"/>
    <property type="gene ID" value="ENSAMXG00005004341.1"/>
</dbReference>
<dbReference type="InterPro" id="IPR013320">
    <property type="entry name" value="ConA-like_dom_sf"/>
</dbReference>
<dbReference type="InterPro" id="IPR003879">
    <property type="entry name" value="Butyrophylin_SPRY"/>
</dbReference>
<dbReference type="Gene3D" id="3.80.10.10">
    <property type="entry name" value="Ribonuclease Inhibitor"/>
    <property type="match status" value="1"/>
</dbReference>
<dbReference type="SUPFAM" id="SSF49899">
    <property type="entry name" value="Concanavalin A-like lectins/glucanases"/>
    <property type="match status" value="1"/>
</dbReference>
<keyword evidence="2" id="KW-0863">Zinc-finger</keyword>
<sequence length="331" mass="36993">HASATLKDSINDWLVRAELDNPPSKWTLGQIRFELLTSCNLGVKTCETLGLIINLENCLKELDLRNNDLQDSGVELLSSGLKSSHCKLQILRLSGCMITKKGCSSLASALILNPSHLKELDLTYNYPGESGVKLLSARLEDPHCLSFNGCDFTLDPNTAHPRLSLSEENRRVEWGEEQQSYPDHPERFTGYQQVLSREGVTGRCYWEAEWSGGGADVALSYKTISRQGGGYDCWFGRNINSWRLSCSDNRYTVYHNKNITELPTSPSSCKRVGVYVDCPAGTLSFYRVSTKTHSPSHTLTHLYTFYNTFTQPLYAGIGVYKGSSVHLCEID</sequence>
<keyword evidence="1" id="KW-0479">Metal-binding</keyword>
<evidence type="ECO:0000256" key="3">
    <source>
        <dbReference type="ARBA" id="ARBA00022833"/>
    </source>
</evidence>
<dbReference type="GO" id="GO:0008270">
    <property type="term" value="F:zinc ion binding"/>
    <property type="evidence" value="ECO:0007669"/>
    <property type="project" value="UniProtKB-KW"/>
</dbReference>
<dbReference type="SMART" id="SM00449">
    <property type="entry name" value="SPRY"/>
    <property type="match status" value="1"/>
</dbReference>
<dbReference type="InterPro" id="IPR001611">
    <property type="entry name" value="Leu-rich_rpt"/>
</dbReference>
<dbReference type="PROSITE" id="PS50188">
    <property type="entry name" value="B302_SPRY"/>
    <property type="match status" value="1"/>
</dbReference>
<dbReference type="AlphaFoldDB" id="A0A8B9J7E7"/>
<reference evidence="5" key="1">
    <citation type="submission" date="2025-08" db="UniProtKB">
        <authorList>
            <consortium name="Ensembl"/>
        </authorList>
    </citation>
    <scope>IDENTIFICATION</scope>
</reference>
<dbReference type="Gene3D" id="2.60.120.920">
    <property type="match status" value="1"/>
</dbReference>
<accession>A0A8B9J7E7</accession>
<dbReference type="PRINTS" id="PR01407">
    <property type="entry name" value="BUTYPHLNCDUF"/>
</dbReference>
<dbReference type="InterPro" id="IPR032675">
    <property type="entry name" value="LRR_dom_sf"/>
</dbReference>
<dbReference type="Pfam" id="PF00622">
    <property type="entry name" value="SPRY"/>
    <property type="match status" value="1"/>
</dbReference>
<feature type="domain" description="B30.2/SPRY" evidence="4">
    <location>
        <begin position="132"/>
        <end position="331"/>
    </location>
</feature>
<dbReference type="SMART" id="SM00368">
    <property type="entry name" value="LRR_RI"/>
    <property type="match status" value="3"/>
</dbReference>
<dbReference type="CDD" id="cd16040">
    <property type="entry name" value="SPRY_PRY_SNTX"/>
    <property type="match status" value="1"/>
</dbReference>
<organism evidence="5 6">
    <name type="scientific">Astyanax mexicanus</name>
    <name type="common">Blind cave fish</name>
    <name type="synonym">Astyanax fasciatus mexicanus</name>
    <dbReference type="NCBI Taxonomy" id="7994"/>
    <lineage>
        <taxon>Eukaryota</taxon>
        <taxon>Metazoa</taxon>
        <taxon>Chordata</taxon>
        <taxon>Craniata</taxon>
        <taxon>Vertebrata</taxon>
        <taxon>Euteleostomi</taxon>
        <taxon>Actinopterygii</taxon>
        <taxon>Neopterygii</taxon>
        <taxon>Teleostei</taxon>
        <taxon>Ostariophysi</taxon>
        <taxon>Characiformes</taxon>
        <taxon>Characoidei</taxon>
        <taxon>Acestrorhamphidae</taxon>
        <taxon>Acestrorhamphinae</taxon>
        <taxon>Astyanax</taxon>
    </lineage>
</organism>
<dbReference type="Pfam" id="PF13516">
    <property type="entry name" value="LRR_6"/>
    <property type="match status" value="2"/>
</dbReference>
<dbReference type="SUPFAM" id="SSF52047">
    <property type="entry name" value="RNI-like"/>
    <property type="match status" value="1"/>
</dbReference>
<dbReference type="GO" id="GO:0005737">
    <property type="term" value="C:cytoplasm"/>
    <property type="evidence" value="ECO:0007669"/>
    <property type="project" value="UniProtKB-ARBA"/>
</dbReference>
<dbReference type="InterPro" id="IPR043136">
    <property type="entry name" value="B30.2/SPRY_sf"/>
</dbReference>
<dbReference type="InterPro" id="IPR003877">
    <property type="entry name" value="SPRY_dom"/>
</dbReference>